<protein>
    <recommendedName>
        <fullName evidence="4">Retrotransposon gag domain-containing protein</fullName>
    </recommendedName>
</protein>
<reference evidence="2" key="1">
    <citation type="submission" date="2023-08" db="EMBL/GenBank/DDBJ databases">
        <title>Reference Genome Resource for the Citrus Pathogen Phytophthora citrophthora.</title>
        <authorList>
            <person name="Moller H."/>
            <person name="Coetzee B."/>
            <person name="Rose L.J."/>
            <person name="Van Niekerk J.M."/>
        </authorList>
    </citation>
    <scope>NUCLEOTIDE SEQUENCE</scope>
    <source>
        <strain evidence="2">STE-U-9442</strain>
    </source>
</reference>
<proteinExistence type="predicted"/>
<gene>
    <name evidence="2" type="ORF">P3T76_010575</name>
</gene>
<dbReference type="EMBL" id="JASMQC010000023">
    <property type="protein sequence ID" value="KAK1935350.1"/>
    <property type="molecule type" value="Genomic_DNA"/>
</dbReference>
<comment type="caution">
    <text evidence="2">The sequence shown here is derived from an EMBL/GenBank/DDBJ whole genome shotgun (WGS) entry which is preliminary data.</text>
</comment>
<feature type="compositionally biased region" description="Low complexity" evidence="1">
    <location>
        <begin position="263"/>
        <end position="277"/>
    </location>
</feature>
<evidence type="ECO:0008006" key="4">
    <source>
        <dbReference type="Google" id="ProtNLM"/>
    </source>
</evidence>
<feature type="region of interest" description="Disordered" evidence="1">
    <location>
        <begin position="242"/>
        <end position="350"/>
    </location>
</feature>
<feature type="compositionally biased region" description="Acidic residues" evidence="1">
    <location>
        <begin position="285"/>
        <end position="299"/>
    </location>
</feature>
<feature type="compositionally biased region" description="Low complexity" evidence="1">
    <location>
        <begin position="340"/>
        <end position="350"/>
    </location>
</feature>
<evidence type="ECO:0000313" key="2">
    <source>
        <dbReference type="EMBL" id="KAK1935350.1"/>
    </source>
</evidence>
<name>A0AAD9GBL8_9STRA</name>
<organism evidence="2 3">
    <name type="scientific">Phytophthora citrophthora</name>
    <dbReference type="NCBI Taxonomy" id="4793"/>
    <lineage>
        <taxon>Eukaryota</taxon>
        <taxon>Sar</taxon>
        <taxon>Stramenopiles</taxon>
        <taxon>Oomycota</taxon>
        <taxon>Peronosporomycetes</taxon>
        <taxon>Peronosporales</taxon>
        <taxon>Peronosporaceae</taxon>
        <taxon>Phytophthora</taxon>
    </lineage>
</organism>
<dbReference type="AlphaFoldDB" id="A0AAD9GBL8"/>
<dbReference type="Proteomes" id="UP001259832">
    <property type="component" value="Unassembled WGS sequence"/>
</dbReference>
<evidence type="ECO:0000256" key="1">
    <source>
        <dbReference type="SAM" id="MobiDB-lite"/>
    </source>
</evidence>
<evidence type="ECO:0000313" key="3">
    <source>
        <dbReference type="Proteomes" id="UP001259832"/>
    </source>
</evidence>
<accession>A0AAD9GBL8</accession>
<keyword evidence="3" id="KW-1185">Reference proteome</keyword>
<feature type="region of interest" description="Disordered" evidence="1">
    <location>
        <begin position="17"/>
        <end position="40"/>
    </location>
</feature>
<sequence>MAMDRFLKERNLVAPRSPITGTSDIDMESVATPDPDSWEYDRNDLGIPSSGGQMSGRAAIASAAIGQGGSSVIQRVRISAILDLKEFAGKDFDEDRARAWINKVKSAFQRDQATEEEKFLTFADLMIEPAKNWYRQLSRTTKTKWVDLLDSFQTQYCGLGMSVAWQYYHARKRSEEAPLDYLYRLNVTALRARLKIKDGGPKARREQVDHYIETLGDPELADRLTLLRLTDVGELEEVLRARERAKSRQRKSAFGSKYRQKAPAHAPAAPTRAVVRAIKVQDPSSESEEISGSDGSDSEGDLRRIYLAATEEQQIGTGGAPHQPESDEISCEHAKSRSDLGSSGPVRSRSGSLLALRISEAFGSRLLEAPNM</sequence>